<dbReference type="AlphaFoldDB" id="A0A164SZ56"/>
<organism evidence="2 3">
    <name type="scientific">Daphnia magna</name>
    <dbReference type="NCBI Taxonomy" id="35525"/>
    <lineage>
        <taxon>Eukaryota</taxon>
        <taxon>Metazoa</taxon>
        <taxon>Ecdysozoa</taxon>
        <taxon>Arthropoda</taxon>
        <taxon>Crustacea</taxon>
        <taxon>Branchiopoda</taxon>
        <taxon>Diplostraca</taxon>
        <taxon>Cladocera</taxon>
        <taxon>Anomopoda</taxon>
        <taxon>Daphniidae</taxon>
        <taxon>Daphnia</taxon>
    </lineage>
</organism>
<keyword evidence="3" id="KW-1185">Reference proteome</keyword>
<dbReference type="Proteomes" id="UP000076858">
    <property type="component" value="Unassembled WGS sequence"/>
</dbReference>
<accession>A0A164SZ56</accession>
<feature type="region of interest" description="Disordered" evidence="1">
    <location>
        <begin position="43"/>
        <end position="62"/>
    </location>
</feature>
<proteinExistence type="predicted"/>
<sequence>MWKNSEEKEEDFMDYKPLVPTFWYNPYNKTIMQHLCMLHYTQRFPQPRPTPSEESSRNPTYT</sequence>
<reference evidence="2 3" key="1">
    <citation type="submission" date="2016-03" db="EMBL/GenBank/DDBJ databases">
        <title>EvidentialGene: Evidence-directed Construction of Genes on Genomes.</title>
        <authorList>
            <person name="Gilbert D.G."/>
            <person name="Choi J.-H."/>
            <person name="Mockaitis K."/>
            <person name="Colbourne J."/>
            <person name="Pfrender M."/>
        </authorList>
    </citation>
    <scope>NUCLEOTIDE SEQUENCE [LARGE SCALE GENOMIC DNA]</scope>
    <source>
        <strain evidence="2 3">Xinb3</strain>
        <tissue evidence="2">Complete organism</tissue>
    </source>
</reference>
<protein>
    <submittedName>
        <fullName evidence="2">Uncharacterized protein</fullName>
    </submittedName>
</protein>
<comment type="caution">
    <text evidence="2">The sequence shown here is derived from an EMBL/GenBank/DDBJ whole genome shotgun (WGS) entry which is preliminary data.</text>
</comment>
<evidence type="ECO:0000256" key="1">
    <source>
        <dbReference type="SAM" id="MobiDB-lite"/>
    </source>
</evidence>
<evidence type="ECO:0000313" key="3">
    <source>
        <dbReference type="Proteomes" id="UP000076858"/>
    </source>
</evidence>
<name>A0A164SZ56_9CRUS</name>
<dbReference type="EMBL" id="LRGB01001897">
    <property type="protein sequence ID" value="KZS10086.1"/>
    <property type="molecule type" value="Genomic_DNA"/>
</dbReference>
<evidence type="ECO:0000313" key="2">
    <source>
        <dbReference type="EMBL" id="KZS10086.1"/>
    </source>
</evidence>
<gene>
    <name evidence="2" type="ORF">APZ42_025530</name>
</gene>